<keyword evidence="2" id="KW-1133">Transmembrane helix</keyword>
<evidence type="ECO:0000313" key="3">
    <source>
        <dbReference type="EMBL" id="KAK1851718.1"/>
    </source>
</evidence>
<reference evidence="3" key="1">
    <citation type="submission" date="2023-01" db="EMBL/GenBank/DDBJ databases">
        <title>Colletotrichum chrysophilum M932 genome sequence.</title>
        <authorList>
            <person name="Baroncelli R."/>
        </authorList>
    </citation>
    <scope>NUCLEOTIDE SEQUENCE</scope>
    <source>
        <strain evidence="3">M932</strain>
    </source>
</reference>
<keyword evidence="2" id="KW-0812">Transmembrane</keyword>
<feature type="region of interest" description="Disordered" evidence="1">
    <location>
        <begin position="237"/>
        <end position="257"/>
    </location>
</feature>
<sequence length="257" mass="27642">MCSMRGCVRWFPPRPHPRSLGGAASQVHLSRPPITSVPSAPPCPLPFPTSPSTKTARPRLLPAWLLGILVYHFFFGTSAFAPIREAGSCHVRSAESRETGPPPLDSLPQTLPPIKRNPGSVRGGKTPPAPASGPNRQAEPPRRDGASRYAGGTKRYATNGDYCVCVRLLPPPPTIGSGPGLTLNVRSSSHFDIREISMVISGCFAEFHFCPSSHAYAVPHKVRYAIHDESPPAAIPFGEPDLGTLDNPRLRSTQHVV</sequence>
<proteinExistence type="predicted"/>
<feature type="transmembrane region" description="Helical" evidence="2">
    <location>
        <begin position="63"/>
        <end position="83"/>
    </location>
</feature>
<feature type="region of interest" description="Disordered" evidence="1">
    <location>
        <begin position="92"/>
        <end position="151"/>
    </location>
</feature>
<dbReference type="Proteomes" id="UP001243330">
    <property type="component" value="Unassembled WGS sequence"/>
</dbReference>
<evidence type="ECO:0000313" key="4">
    <source>
        <dbReference type="Proteomes" id="UP001243330"/>
    </source>
</evidence>
<organism evidence="3 4">
    <name type="scientific">Colletotrichum chrysophilum</name>
    <dbReference type="NCBI Taxonomy" id="1836956"/>
    <lineage>
        <taxon>Eukaryota</taxon>
        <taxon>Fungi</taxon>
        <taxon>Dikarya</taxon>
        <taxon>Ascomycota</taxon>
        <taxon>Pezizomycotina</taxon>
        <taxon>Sordariomycetes</taxon>
        <taxon>Hypocreomycetidae</taxon>
        <taxon>Glomerellales</taxon>
        <taxon>Glomerellaceae</taxon>
        <taxon>Colletotrichum</taxon>
        <taxon>Colletotrichum gloeosporioides species complex</taxon>
    </lineage>
</organism>
<dbReference type="AlphaFoldDB" id="A0AAD9EKJ0"/>
<gene>
    <name evidence="3" type="ORF">CCHR01_05605</name>
</gene>
<evidence type="ECO:0000256" key="1">
    <source>
        <dbReference type="SAM" id="MobiDB-lite"/>
    </source>
</evidence>
<evidence type="ECO:0000256" key="2">
    <source>
        <dbReference type="SAM" id="Phobius"/>
    </source>
</evidence>
<name>A0AAD9EKJ0_9PEZI</name>
<keyword evidence="2" id="KW-0472">Membrane</keyword>
<protein>
    <submittedName>
        <fullName evidence="3">Uncharacterized protein</fullName>
    </submittedName>
</protein>
<accession>A0AAD9EKJ0</accession>
<comment type="caution">
    <text evidence="3">The sequence shown here is derived from an EMBL/GenBank/DDBJ whole genome shotgun (WGS) entry which is preliminary data.</text>
</comment>
<keyword evidence="4" id="KW-1185">Reference proteome</keyword>
<dbReference type="EMBL" id="JAQOWY010000090">
    <property type="protein sequence ID" value="KAK1851718.1"/>
    <property type="molecule type" value="Genomic_DNA"/>
</dbReference>